<feature type="non-terminal residue" evidence="2">
    <location>
        <position position="74"/>
    </location>
</feature>
<feature type="region of interest" description="Disordered" evidence="1">
    <location>
        <begin position="12"/>
        <end position="32"/>
    </location>
</feature>
<name>A0A9X4NZA1_9LACT</name>
<feature type="non-terminal residue" evidence="2">
    <location>
        <position position="1"/>
    </location>
</feature>
<protein>
    <submittedName>
        <fullName evidence="2">Uncharacterized protein</fullName>
    </submittedName>
</protein>
<dbReference type="EMBL" id="JAMWFV010000251">
    <property type="protein sequence ID" value="MDG6146449.1"/>
    <property type="molecule type" value="Genomic_DNA"/>
</dbReference>
<dbReference type="AlphaFoldDB" id="A0A9X4NZA1"/>
<evidence type="ECO:0000256" key="1">
    <source>
        <dbReference type="SAM" id="MobiDB-lite"/>
    </source>
</evidence>
<proteinExistence type="predicted"/>
<comment type="caution">
    <text evidence="2">The sequence shown here is derived from an EMBL/GenBank/DDBJ whole genome shotgun (WGS) entry which is preliminary data.</text>
</comment>
<evidence type="ECO:0000313" key="3">
    <source>
        <dbReference type="Proteomes" id="UP001153199"/>
    </source>
</evidence>
<sequence>GAMICTIALTGCGKEPSASSENETDSDQEAADNTAALIDAIYVQARTENTDAQCTQAKEAWDALTDTQKELVEG</sequence>
<organism evidence="2 3">
    <name type="scientific">Lactococcus formosensis</name>
    <dbReference type="NCBI Taxonomy" id="1281486"/>
    <lineage>
        <taxon>Bacteria</taxon>
        <taxon>Bacillati</taxon>
        <taxon>Bacillota</taxon>
        <taxon>Bacilli</taxon>
        <taxon>Lactobacillales</taxon>
        <taxon>Streptococcaceae</taxon>
        <taxon>Lactococcus</taxon>
    </lineage>
</organism>
<accession>A0A9X4NZA1</accession>
<reference evidence="2" key="1">
    <citation type="submission" date="2022-06" db="EMBL/GenBank/DDBJ databases">
        <title>Lactococcus from bovine mastitis in China.</title>
        <authorList>
            <person name="Lin Y."/>
            <person name="Han B."/>
        </authorList>
    </citation>
    <scope>NUCLEOTIDE SEQUENCE</scope>
    <source>
        <strain evidence="2">Ningxia-I-26</strain>
    </source>
</reference>
<dbReference type="Proteomes" id="UP001153199">
    <property type="component" value="Unassembled WGS sequence"/>
</dbReference>
<gene>
    <name evidence="2" type="ORF">NF717_12470</name>
</gene>
<evidence type="ECO:0000313" key="2">
    <source>
        <dbReference type="EMBL" id="MDG6146449.1"/>
    </source>
</evidence>
<keyword evidence="3" id="KW-1185">Reference proteome</keyword>